<dbReference type="SUPFAM" id="SSF53474">
    <property type="entry name" value="alpha/beta-Hydrolases"/>
    <property type="match status" value="1"/>
</dbReference>
<gene>
    <name evidence="3" type="ORF">TPAB3V08_LOCUS13482</name>
</gene>
<feature type="domain" description="Carboxylesterase type B" evidence="2">
    <location>
        <begin position="9"/>
        <end position="75"/>
    </location>
</feature>
<evidence type="ECO:0000313" key="4">
    <source>
        <dbReference type="Proteomes" id="UP001153148"/>
    </source>
</evidence>
<sequence length="246" mass="27481">MYVKKSNNYSLFKQAISESGSVLDPFSYAKSTYEKAFKLAQILGFNTSDVNELVKFLKKAPADELVLHQMETLSKERRLKQTALSQREAKSRRVKQTCKAKSKKKAGIHLCIRSYARALVNAHSIKKESVATVKSISRLSSSSCPVRGEISGNKSRTSKRSDCSKFSDVSFVRARSACSVRLEYSAQESSRQLRPFVTTLEFEEQEGEEVFLPGEPSRLLDAGKFQKVPYITGINDAEGKGFVTGR</sequence>
<evidence type="ECO:0000256" key="1">
    <source>
        <dbReference type="ARBA" id="ARBA00023180"/>
    </source>
</evidence>
<dbReference type="PANTHER" id="PTHR11559">
    <property type="entry name" value="CARBOXYLESTERASE"/>
    <property type="match status" value="1"/>
</dbReference>
<comment type="caution">
    <text evidence="3">The sequence shown here is derived from an EMBL/GenBank/DDBJ whole genome shotgun (WGS) entry which is preliminary data.</text>
</comment>
<organism evidence="3 4">
    <name type="scientific">Timema podura</name>
    <name type="common">Walking stick</name>
    <dbReference type="NCBI Taxonomy" id="61482"/>
    <lineage>
        <taxon>Eukaryota</taxon>
        <taxon>Metazoa</taxon>
        <taxon>Ecdysozoa</taxon>
        <taxon>Arthropoda</taxon>
        <taxon>Hexapoda</taxon>
        <taxon>Insecta</taxon>
        <taxon>Pterygota</taxon>
        <taxon>Neoptera</taxon>
        <taxon>Polyneoptera</taxon>
        <taxon>Phasmatodea</taxon>
        <taxon>Timematodea</taxon>
        <taxon>Timematoidea</taxon>
        <taxon>Timematidae</taxon>
        <taxon>Timema</taxon>
    </lineage>
</organism>
<name>A0ABN7PK23_TIMPD</name>
<dbReference type="Proteomes" id="UP001153148">
    <property type="component" value="Unassembled WGS sequence"/>
</dbReference>
<reference evidence="3" key="1">
    <citation type="submission" date="2021-03" db="EMBL/GenBank/DDBJ databases">
        <authorList>
            <person name="Tran Van P."/>
        </authorList>
    </citation>
    <scope>NUCLEOTIDE SEQUENCE</scope>
</reference>
<protein>
    <recommendedName>
        <fullName evidence="2">Carboxylesterase type B domain-containing protein</fullName>
    </recommendedName>
</protein>
<keyword evidence="1" id="KW-0325">Glycoprotein</keyword>
<accession>A0ABN7PK23</accession>
<evidence type="ECO:0000259" key="2">
    <source>
        <dbReference type="Pfam" id="PF00135"/>
    </source>
</evidence>
<dbReference type="InterPro" id="IPR002018">
    <property type="entry name" value="CarbesteraseB"/>
</dbReference>
<dbReference type="InterPro" id="IPR050309">
    <property type="entry name" value="Type-B_Carboxylest/Lipase"/>
</dbReference>
<dbReference type="Pfam" id="PF00135">
    <property type="entry name" value="COesterase"/>
    <property type="match status" value="1"/>
</dbReference>
<dbReference type="EMBL" id="CAJPIN010055569">
    <property type="protein sequence ID" value="CAG2066539.1"/>
    <property type="molecule type" value="Genomic_DNA"/>
</dbReference>
<dbReference type="InterPro" id="IPR029058">
    <property type="entry name" value="AB_hydrolase_fold"/>
</dbReference>
<proteinExistence type="predicted"/>
<dbReference type="Gene3D" id="3.40.50.1820">
    <property type="entry name" value="alpha/beta hydrolase"/>
    <property type="match status" value="2"/>
</dbReference>
<evidence type="ECO:0000313" key="3">
    <source>
        <dbReference type="EMBL" id="CAG2066539.1"/>
    </source>
</evidence>
<keyword evidence="4" id="KW-1185">Reference proteome</keyword>